<sequence>MAARGVAPVFAAAMFVAAFAAAATSVRAIGVCYGVIGSGLPSKSDVVQLYKSNGIASMRFYFADQDLLTALRGSGIALALDVGNDKVGEFASDPAAAASWVRDNVQAYNQDVDIRRSGAAWRRSKREWRRGVLRARATCPDFDSSYLCSPPKQLHAATDGKQLRRHCQPTEV</sequence>
<evidence type="ECO:0000256" key="4">
    <source>
        <dbReference type="RuleBase" id="RU004335"/>
    </source>
</evidence>
<dbReference type="InterPro" id="IPR017853">
    <property type="entry name" value="GH"/>
</dbReference>
<feature type="chain" id="PRO_5035743780" description="Glucan endo-1,3-beta-D-glucosidase" evidence="5">
    <location>
        <begin position="29"/>
        <end position="172"/>
    </location>
</feature>
<dbReference type="AlphaFoldDB" id="A0A8T0VJ93"/>
<evidence type="ECO:0000313" key="6">
    <source>
        <dbReference type="EMBL" id="KAG2634705.1"/>
    </source>
</evidence>
<dbReference type="SUPFAM" id="SSF51445">
    <property type="entry name" value="(Trans)glycosidases"/>
    <property type="match status" value="1"/>
</dbReference>
<evidence type="ECO:0000256" key="1">
    <source>
        <dbReference type="ARBA" id="ARBA00008773"/>
    </source>
</evidence>
<gene>
    <name evidence="6" type="ORF">PVAP13_2NG080003</name>
</gene>
<dbReference type="GO" id="GO:0005975">
    <property type="term" value="P:carbohydrate metabolic process"/>
    <property type="evidence" value="ECO:0007669"/>
    <property type="project" value="InterPro"/>
</dbReference>
<reference evidence="6" key="1">
    <citation type="submission" date="2020-05" db="EMBL/GenBank/DDBJ databases">
        <title>WGS assembly of Panicum virgatum.</title>
        <authorList>
            <person name="Lovell J.T."/>
            <person name="Jenkins J."/>
            <person name="Shu S."/>
            <person name="Juenger T.E."/>
            <person name="Schmutz J."/>
        </authorList>
    </citation>
    <scope>NUCLEOTIDE SEQUENCE</scope>
    <source>
        <strain evidence="6">AP13</strain>
    </source>
</reference>
<keyword evidence="5" id="KW-0732">Signal</keyword>
<proteinExistence type="inferred from homology"/>
<keyword evidence="2" id="KW-0378">Hydrolase</keyword>
<feature type="signal peptide" evidence="5">
    <location>
        <begin position="1"/>
        <end position="28"/>
    </location>
</feature>
<dbReference type="Pfam" id="PF00332">
    <property type="entry name" value="Glyco_hydro_17"/>
    <property type="match status" value="1"/>
</dbReference>
<dbReference type="InterPro" id="IPR000490">
    <property type="entry name" value="Glyco_hydro_17"/>
</dbReference>
<evidence type="ECO:0000313" key="7">
    <source>
        <dbReference type="Proteomes" id="UP000823388"/>
    </source>
</evidence>
<protein>
    <recommendedName>
        <fullName evidence="8">Glucan endo-1,3-beta-D-glucosidase</fullName>
    </recommendedName>
</protein>
<dbReference type="GO" id="GO:0004553">
    <property type="term" value="F:hydrolase activity, hydrolyzing O-glycosyl compounds"/>
    <property type="evidence" value="ECO:0007669"/>
    <property type="project" value="InterPro"/>
</dbReference>
<dbReference type="Gene3D" id="3.20.20.80">
    <property type="entry name" value="Glycosidases"/>
    <property type="match status" value="1"/>
</dbReference>
<evidence type="ECO:0000256" key="2">
    <source>
        <dbReference type="ARBA" id="ARBA00022801"/>
    </source>
</evidence>
<comment type="caution">
    <text evidence="6">The sequence shown here is derived from an EMBL/GenBank/DDBJ whole genome shotgun (WGS) entry which is preliminary data.</text>
</comment>
<comment type="similarity">
    <text evidence="1 4">Belongs to the glycosyl hydrolase 17 family.</text>
</comment>
<keyword evidence="3" id="KW-0326">Glycosidase</keyword>
<organism evidence="6 7">
    <name type="scientific">Panicum virgatum</name>
    <name type="common">Blackwell switchgrass</name>
    <dbReference type="NCBI Taxonomy" id="38727"/>
    <lineage>
        <taxon>Eukaryota</taxon>
        <taxon>Viridiplantae</taxon>
        <taxon>Streptophyta</taxon>
        <taxon>Embryophyta</taxon>
        <taxon>Tracheophyta</taxon>
        <taxon>Spermatophyta</taxon>
        <taxon>Magnoliopsida</taxon>
        <taxon>Liliopsida</taxon>
        <taxon>Poales</taxon>
        <taxon>Poaceae</taxon>
        <taxon>PACMAD clade</taxon>
        <taxon>Panicoideae</taxon>
        <taxon>Panicodae</taxon>
        <taxon>Paniceae</taxon>
        <taxon>Panicinae</taxon>
        <taxon>Panicum</taxon>
        <taxon>Panicum sect. Hiantes</taxon>
    </lineage>
</organism>
<dbReference type="PANTHER" id="PTHR32227">
    <property type="entry name" value="GLUCAN ENDO-1,3-BETA-GLUCOSIDASE BG1-RELATED-RELATED"/>
    <property type="match status" value="1"/>
</dbReference>
<dbReference type="InterPro" id="IPR044965">
    <property type="entry name" value="Glyco_hydro_17_plant"/>
</dbReference>
<dbReference type="Proteomes" id="UP000823388">
    <property type="component" value="Chromosome 2N"/>
</dbReference>
<evidence type="ECO:0000256" key="5">
    <source>
        <dbReference type="SAM" id="SignalP"/>
    </source>
</evidence>
<accession>A0A8T0VJ93</accession>
<name>A0A8T0VJ93_PANVG</name>
<dbReference type="EMBL" id="CM029040">
    <property type="protein sequence ID" value="KAG2634705.1"/>
    <property type="molecule type" value="Genomic_DNA"/>
</dbReference>
<evidence type="ECO:0000256" key="3">
    <source>
        <dbReference type="ARBA" id="ARBA00023295"/>
    </source>
</evidence>
<evidence type="ECO:0008006" key="8">
    <source>
        <dbReference type="Google" id="ProtNLM"/>
    </source>
</evidence>
<keyword evidence="7" id="KW-1185">Reference proteome</keyword>